<reference evidence="1" key="1">
    <citation type="submission" date="2023-01" db="EMBL/GenBank/DDBJ databases">
        <title>Genome assembly of the deep-sea coral Lophelia pertusa.</title>
        <authorList>
            <person name="Herrera S."/>
            <person name="Cordes E."/>
        </authorList>
    </citation>
    <scope>NUCLEOTIDE SEQUENCE</scope>
    <source>
        <strain evidence="1">USNM1676648</strain>
        <tissue evidence="1">Polyp</tissue>
    </source>
</reference>
<dbReference type="GO" id="GO:0030286">
    <property type="term" value="C:dynein complex"/>
    <property type="evidence" value="ECO:0007669"/>
    <property type="project" value="InterPro"/>
</dbReference>
<dbReference type="AlphaFoldDB" id="A0A9W9YRT9"/>
<gene>
    <name evidence="1" type="primary">DNAH5_3</name>
    <name evidence="1" type="ORF">OS493_007753</name>
</gene>
<protein>
    <submittedName>
        <fullName evidence="1">Dynein heavy chain 5, axonemal</fullName>
    </submittedName>
</protein>
<sequence>LVGDVLLCTGFLSYSGPFNQEFRDMLMGKWQKDTKSRKIPFTANLNVTGMLVDAAT</sequence>
<dbReference type="InterPro" id="IPR026983">
    <property type="entry name" value="DHC"/>
</dbReference>
<evidence type="ECO:0000313" key="2">
    <source>
        <dbReference type="Proteomes" id="UP001163046"/>
    </source>
</evidence>
<dbReference type="OrthoDB" id="10251809at2759"/>
<feature type="non-terminal residue" evidence="1">
    <location>
        <position position="56"/>
    </location>
</feature>
<organism evidence="1 2">
    <name type="scientific">Desmophyllum pertusum</name>
    <dbReference type="NCBI Taxonomy" id="174260"/>
    <lineage>
        <taxon>Eukaryota</taxon>
        <taxon>Metazoa</taxon>
        <taxon>Cnidaria</taxon>
        <taxon>Anthozoa</taxon>
        <taxon>Hexacorallia</taxon>
        <taxon>Scleractinia</taxon>
        <taxon>Caryophylliina</taxon>
        <taxon>Caryophylliidae</taxon>
        <taxon>Desmophyllum</taxon>
    </lineage>
</organism>
<feature type="non-terminal residue" evidence="1">
    <location>
        <position position="1"/>
    </location>
</feature>
<comment type="caution">
    <text evidence="1">The sequence shown here is derived from an EMBL/GenBank/DDBJ whole genome shotgun (WGS) entry which is preliminary data.</text>
</comment>
<dbReference type="Proteomes" id="UP001163046">
    <property type="component" value="Unassembled WGS sequence"/>
</dbReference>
<dbReference type="EMBL" id="MU827304">
    <property type="protein sequence ID" value="KAJ7365105.1"/>
    <property type="molecule type" value="Genomic_DNA"/>
</dbReference>
<dbReference type="Gene3D" id="1.20.920.20">
    <property type="match status" value="1"/>
</dbReference>
<dbReference type="PANTHER" id="PTHR22878">
    <property type="entry name" value="DYNEIN HEAVY CHAIN 6, AXONEMAL-LIKE-RELATED"/>
    <property type="match status" value="1"/>
</dbReference>
<dbReference type="GO" id="GO:0051959">
    <property type="term" value="F:dynein light intermediate chain binding"/>
    <property type="evidence" value="ECO:0007669"/>
    <property type="project" value="InterPro"/>
</dbReference>
<dbReference type="PANTHER" id="PTHR22878:SF63">
    <property type="entry name" value="DYNEIN AXONEMAL HEAVY CHAIN 10"/>
    <property type="match status" value="1"/>
</dbReference>
<dbReference type="GO" id="GO:0007018">
    <property type="term" value="P:microtubule-based movement"/>
    <property type="evidence" value="ECO:0007669"/>
    <property type="project" value="InterPro"/>
</dbReference>
<accession>A0A9W9YRT9</accession>
<name>A0A9W9YRT9_9CNID</name>
<dbReference type="GO" id="GO:0045505">
    <property type="term" value="F:dynein intermediate chain binding"/>
    <property type="evidence" value="ECO:0007669"/>
    <property type="project" value="InterPro"/>
</dbReference>
<proteinExistence type="predicted"/>
<keyword evidence="2" id="KW-1185">Reference proteome</keyword>
<evidence type="ECO:0000313" key="1">
    <source>
        <dbReference type="EMBL" id="KAJ7365105.1"/>
    </source>
</evidence>